<sequence length="388" mass="43201">KGLVPQNVRWTRVVLELSTRNTRSSTEIVPVGHLEEEADSNLPDEPLVADDTQEEPVFSGPTTACLTKPVSCDQGKYTGTIYVPKIFHKNVIGNNRATQKKLEADLNCKLVFPNQLSSDTNIKIVTDVSANIPAAISRIDCILTDARSFLPPTHFVCLPVLHPLAQEAFMKFKDQLLKSTHTDQNRVYGYIDEDLFPAPNKLHFTLATLLLADQKEISFASKLLTSFATTELGRPFHLTIRGFDCMNDDPKSVYVLYATLLDNAEARRLQNVANNIADLFTQHGLHSGRREIGNPVKLHMTVMNSRLRCERQRSRVTTGATADINPVSFNASGVLNDYADHTLIEEGQFDEIQLCSLLGEKDTKTSFYPCVAKLNLLQANSQTSHECT</sequence>
<dbReference type="GO" id="GO:0003723">
    <property type="term" value="F:RNA binding"/>
    <property type="evidence" value="ECO:0007669"/>
    <property type="project" value="InterPro"/>
</dbReference>
<dbReference type="Gene3D" id="3.90.1140.10">
    <property type="entry name" value="Cyclic phosphodiesterase"/>
    <property type="match status" value="1"/>
</dbReference>
<protein>
    <submittedName>
        <fullName evidence="2">Activating signal cointegrator 1 complex subunit 1</fullName>
    </submittedName>
</protein>
<dbReference type="InterPro" id="IPR009210">
    <property type="entry name" value="ASCC1"/>
</dbReference>
<name>A0A0V0J181_SCHSO</name>
<dbReference type="PANTHER" id="PTHR13360:SF1">
    <property type="entry name" value="ACTIVATING SIGNAL COINTEGRATOR 1 COMPLEX SUBUNIT 1"/>
    <property type="match status" value="1"/>
</dbReference>
<reference evidence="2" key="1">
    <citation type="submission" date="2016-01" db="EMBL/GenBank/DDBJ databases">
        <title>Reference transcriptome for the parasite Schistocephalus solidus: insights into the molecular evolution of parasitism.</title>
        <authorList>
            <person name="Hebert F.O."/>
            <person name="Grambauer S."/>
            <person name="Barber I."/>
            <person name="Landry C.R."/>
            <person name="Aubin-Horth N."/>
        </authorList>
    </citation>
    <scope>NUCLEOTIDE SEQUENCE</scope>
</reference>
<dbReference type="PANTHER" id="PTHR13360">
    <property type="entry name" value="ACTIVATING SIGNAL COINTEGRATOR 1 COMPLEX SUBUNIT 1"/>
    <property type="match status" value="1"/>
</dbReference>
<dbReference type="InterPro" id="IPR019510">
    <property type="entry name" value="AKAP7-like_phosphoesterase"/>
</dbReference>
<evidence type="ECO:0000259" key="1">
    <source>
        <dbReference type="SMART" id="SM00322"/>
    </source>
</evidence>
<proteinExistence type="predicted"/>
<dbReference type="AlphaFoldDB" id="A0A0V0J181"/>
<dbReference type="SUPFAM" id="SSF55144">
    <property type="entry name" value="LigT-like"/>
    <property type="match status" value="1"/>
</dbReference>
<dbReference type="Pfam" id="PF00013">
    <property type="entry name" value="KH_1"/>
    <property type="match status" value="1"/>
</dbReference>
<dbReference type="InterPro" id="IPR036612">
    <property type="entry name" value="KH_dom_type_1_sf"/>
</dbReference>
<dbReference type="SUPFAM" id="SSF54791">
    <property type="entry name" value="Eukaryotic type KH-domain (KH-domain type I)"/>
    <property type="match status" value="1"/>
</dbReference>
<dbReference type="EMBL" id="GEEE01003800">
    <property type="protein sequence ID" value="JAP59425.1"/>
    <property type="molecule type" value="Transcribed_RNA"/>
</dbReference>
<dbReference type="GO" id="GO:0006355">
    <property type="term" value="P:regulation of DNA-templated transcription"/>
    <property type="evidence" value="ECO:0007669"/>
    <property type="project" value="TreeGrafter"/>
</dbReference>
<dbReference type="Pfam" id="PF10469">
    <property type="entry name" value="AKAP7_NLS"/>
    <property type="match status" value="1"/>
</dbReference>
<feature type="non-terminal residue" evidence="2">
    <location>
        <position position="1"/>
    </location>
</feature>
<organism evidence="2">
    <name type="scientific">Schistocephalus solidus</name>
    <name type="common">Tapeworm</name>
    <dbReference type="NCBI Taxonomy" id="70667"/>
    <lineage>
        <taxon>Eukaryota</taxon>
        <taxon>Metazoa</taxon>
        <taxon>Spiralia</taxon>
        <taxon>Lophotrochozoa</taxon>
        <taxon>Platyhelminthes</taxon>
        <taxon>Cestoda</taxon>
        <taxon>Eucestoda</taxon>
        <taxon>Diphyllobothriidea</taxon>
        <taxon>Diphyllobothriidae</taxon>
        <taxon>Schistocephalus</taxon>
    </lineage>
</organism>
<dbReference type="GO" id="GO:0005634">
    <property type="term" value="C:nucleus"/>
    <property type="evidence" value="ECO:0007669"/>
    <property type="project" value="TreeGrafter"/>
</dbReference>
<dbReference type="InterPro" id="IPR004087">
    <property type="entry name" value="KH_dom"/>
</dbReference>
<dbReference type="InterPro" id="IPR009097">
    <property type="entry name" value="Cyclic_Pdiesterase"/>
</dbReference>
<dbReference type="Gene3D" id="3.30.1370.10">
    <property type="entry name" value="K Homology domain, type 1"/>
    <property type="match status" value="1"/>
</dbReference>
<accession>A0A0V0J181</accession>
<dbReference type="InterPro" id="IPR004088">
    <property type="entry name" value="KH_dom_type_1"/>
</dbReference>
<gene>
    <name evidence="2" type="primary">ASCC1</name>
    <name evidence="2" type="ORF">TR157437</name>
</gene>
<dbReference type="SMART" id="SM00322">
    <property type="entry name" value="KH"/>
    <property type="match status" value="1"/>
</dbReference>
<feature type="domain" description="K Homology" evidence="1">
    <location>
        <begin position="75"/>
        <end position="144"/>
    </location>
</feature>
<evidence type="ECO:0000313" key="2">
    <source>
        <dbReference type="EMBL" id="JAP59425.1"/>
    </source>
</evidence>
<dbReference type="GO" id="GO:0006307">
    <property type="term" value="P:DNA alkylation repair"/>
    <property type="evidence" value="ECO:0007669"/>
    <property type="project" value="InterPro"/>
</dbReference>